<dbReference type="InterPro" id="IPR013752">
    <property type="entry name" value="KPA_reductase"/>
</dbReference>
<organism evidence="14 15">
    <name type="scientific">Bradyrhizobium erythrophlei</name>
    <dbReference type="NCBI Taxonomy" id="1437360"/>
    <lineage>
        <taxon>Bacteria</taxon>
        <taxon>Pseudomonadati</taxon>
        <taxon>Pseudomonadota</taxon>
        <taxon>Alphaproteobacteria</taxon>
        <taxon>Hyphomicrobiales</taxon>
        <taxon>Nitrobacteraceae</taxon>
        <taxon>Bradyrhizobium</taxon>
    </lineage>
</organism>
<protein>
    <recommendedName>
        <fullName evidence="5 11">2-dehydropantoate 2-reductase</fullName>
        <ecNumber evidence="4 11">1.1.1.169</ecNumber>
    </recommendedName>
    <alternativeName>
        <fullName evidence="9 11">Ketopantoate reductase</fullName>
    </alternativeName>
</protein>
<dbReference type="Pfam" id="PF08546">
    <property type="entry name" value="ApbA_C"/>
    <property type="match status" value="1"/>
</dbReference>
<dbReference type="GO" id="GO:0008677">
    <property type="term" value="F:2-dehydropantoate 2-reductase activity"/>
    <property type="evidence" value="ECO:0007669"/>
    <property type="project" value="UniProtKB-EC"/>
</dbReference>
<gene>
    <name evidence="14" type="ORF">SAMN05444164_6201</name>
</gene>
<evidence type="ECO:0000313" key="14">
    <source>
        <dbReference type="EMBL" id="SED89650.1"/>
    </source>
</evidence>
<evidence type="ECO:0000259" key="13">
    <source>
        <dbReference type="Pfam" id="PF08546"/>
    </source>
</evidence>
<dbReference type="PANTHER" id="PTHR21708:SF26">
    <property type="entry name" value="2-DEHYDROPANTOATE 2-REDUCTASE"/>
    <property type="match status" value="1"/>
</dbReference>
<dbReference type="InterPro" id="IPR008927">
    <property type="entry name" value="6-PGluconate_DH-like_C_sf"/>
</dbReference>
<sequence>MKVLVMGSGGIGGYYGGRLAAAGQDVTFVARGAHLDAMRRDGLQIIGISGNHTVKPAKAVGDPAEAGPPEMVLFATKLGDTDRAAKALQAAVRDGTTIISLQNGIEGPDLIRAHLPRAHVVPGVVRISSHIARPGVIEHKAQPGRIEFGEPDGRANPHLEAFQHMCKEAGLDAVLTPEIRYNVWMKFASLAPSSGMMTLTNASYGPMRETPGTRALFEDAVREVIAVGLAAGVPFKPTDFETIMKAADANPREMITSMLVDRRAGRPLEIDYFSGTLVRMGEKLGVPTPTHKFIAQALSIDANGRKA</sequence>
<dbReference type="EMBL" id="FNTH01000001">
    <property type="protein sequence ID" value="SED89650.1"/>
    <property type="molecule type" value="Genomic_DNA"/>
</dbReference>
<dbReference type="Gene3D" id="3.40.50.720">
    <property type="entry name" value="NAD(P)-binding Rossmann-like Domain"/>
    <property type="match status" value="1"/>
</dbReference>
<dbReference type="PANTHER" id="PTHR21708">
    <property type="entry name" value="PROBABLE 2-DEHYDROPANTOATE 2-REDUCTASE"/>
    <property type="match status" value="1"/>
</dbReference>
<evidence type="ECO:0000256" key="10">
    <source>
        <dbReference type="ARBA" id="ARBA00048793"/>
    </source>
</evidence>
<comment type="similarity">
    <text evidence="3 11">Belongs to the ketopantoate reductase family.</text>
</comment>
<proteinExistence type="inferred from homology"/>
<keyword evidence="7 11" id="KW-0521">NADP</keyword>
<evidence type="ECO:0000313" key="15">
    <source>
        <dbReference type="Proteomes" id="UP000198992"/>
    </source>
</evidence>
<name>A0A1H5EF54_9BRAD</name>
<dbReference type="Gene3D" id="1.10.1040.10">
    <property type="entry name" value="N-(1-d-carboxylethyl)-l-norvaline Dehydrogenase, domain 2"/>
    <property type="match status" value="1"/>
</dbReference>
<dbReference type="InterPro" id="IPR036291">
    <property type="entry name" value="NAD(P)-bd_dom_sf"/>
</dbReference>
<evidence type="ECO:0000256" key="8">
    <source>
        <dbReference type="ARBA" id="ARBA00023002"/>
    </source>
</evidence>
<dbReference type="AlphaFoldDB" id="A0A1H5EF54"/>
<comment type="pathway">
    <text evidence="2 11">Cofactor biosynthesis; (R)-pantothenate biosynthesis; (R)-pantoate from 3-methyl-2-oxobutanoate: step 2/2.</text>
</comment>
<dbReference type="NCBIfam" id="NF005091">
    <property type="entry name" value="PRK06522.2-2"/>
    <property type="match status" value="1"/>
</dbReference>
<evidence type="ECO:0000256" key="7">
    <source>
        <dbReference type="ARBA" id="ARBA00022857"/>
    </source>
</evidence>
<evidence type="ECO:0000256" key="9">
    <source>
        <dbReference type="ARBA" id="ARBA00032024"/>
    </source>
</evidence>
<evidence type="ECO:0000256" key="3">
    <source>
        <dbReference type="ARBA" id="ARBA00007870"/>
    </source>
</evidence>
<dbReference type="FunFam" id="3.40.50.720:FF:000307">
    <property type="entry name" value="2-dehydropantoate 2-reductase"/>
    <property type="match status" value="1"/>
</dbReference>
<dbReference type="InterPro" id="IPR013332">
    <property type="entry name" value="KPR_N"/>
</dbReference>
<feature type="domain" description="Ketopantoate reductase N-terminal" evidence="12">
    <location>
        <begin position="3"/>
        <end position="152"/>
    </location>
</feature>
<dbReference type="SUPFAM" id="SSF51735">
    <property type="entry name" value="NAD(P)-binding Rossmann-fold domains"/>
    <property type="match status" value="1"/>
</dbReference>
<dbReference type="FunFam" id="1.10.1040.10:FF:000017">
    <property type="entry name" value="2-dehydropantoate 2-reductase"/>
    <property type="match status" value="1"/>
</dbReference>
<evidence type="ECO:0000259" key="12">
    <source>
        <dbReference type="Pfam" id="PF02558"/>
    </source>
</evidence>
<comment type="function">
    <text evidence="1 11">Catalyzes the NADPH-dependent reduction of ketopantoate into pantoic acid.</text>
</comment>
<evidence type="ECO:0000256" key="2">
    <source>
        <dbReference type="ARBA" id="ARBA00004994"/>
    </source>
</evidence>
<dbReference type="NCBIfam" id="TIGR00745">
    <property type="entry name" value="apbA_panE"/>
    <property type="match status" value="1"/>
</dbReference>
<dbReference type="Pfam" id="PF02558">
    <property type="entry name" value="ApbA"/>
    <property type="match status" value="1"/>
</dbReference>
<feature type="domain" description="Ketopantoate reductase C-terminal" evidence="13">
    <location>
        <begin position="179"/>
        <end position="298"/>
    </location>
</feature>
<dbReference type="Proteomes" id="UP000198992">
    <property type="component" value="Unassembled WGS sequence"/>
</dbReference>
<keyword evidence="8 11" id="KW-0560">Oxidoreductase</keyword>
<dbReference type="GO" id="GO:0005737">
    <property type="term" value="C:cytoplasm"/>
    <property type="evidence" value="ECO:0007669"/>
    <property type="project" value="TreeGrafter"/>
</dbReference>
<accession>A0A1H5EF54</accession>
<keyword evidence="6 11" id="KW-0566">Pantothenate biosynthesis</keyword>
<dbReference type="GO" id="GO:0015940">
    <property type="term" value="P:pantothenate biosynthetic process"/>
    <property type="evidence" value="ECO:0007669"/>
    <property type="project" value="UniProtKB-UniPathway"/>
</dbReference>
<reference evidence="14 15" key="1">
    <citation type="submission" date="2016-10" db="EMBL/GenBank/DDBJ databases">
        <authorList>
            <person name="de Groot N.N."/>
        </authorList>
    </citation>
    <scope>NUCLEOTIDE SEQUENCE [LARGE SCALE GENOMIC DNA]</scope>
    <source>
        <strain evidence="14 15">MT12</strain>
    </source>
</reference>
<dbReference type="UniPathway" id="UPA00028">
    <property type="reaction ID" value="UER00004"/>
</dbReference>
<dbReference type="EC" id="1.1.1.169" evidence="4 11"/>
<comment type="catalytic activity">
    <reaction evidence="10 11">
        <text>(R)-pantoate + NADP(+) = 2-dehydropantoate + NADPH + H(+)</text>
        <dbReference type="Rhea" id="RHEA:16233"/>
        <dbReference type="ChEBI" id="CHEBI:11561"/>
        <dbReference type="ChEBI" id="CHEBI:15378"/>
        <dbReference type="ChEBI" id="CHEBI:15980"/>
        <dbReference type="ChEBI" id="CHEBI:57783"/>
        <dbReference type="ChEBI" id="CHEBI:58349"/>
        <dbReference type="EC" id="1.1.1.169"/>
    </reaction>
</comment>
<dbReference type="InterPro" id="IPR003710">
    <property type="entry name" value="ApbA"/>
</dbReference>
<evidence type="ECO:0000256" key="1">
    <source>
        <dbReference type="ARBA" id="ARBA00002919"/>
    </source>
</evidence>
<dbReference type="InterPro" id="IPR013328">
    <property type="entry name" value="6PGD_dom2"/>
</dbReference>
<evidence type="ECO:0000256" key="4">
    <source>
        <dbReference type="ARBA" id="ARBA00013014"/>
    </source>
</evidence>
<dbReference type="RefSeq" id="WP_171947984.1">
    <property type="nucleotide sequence ID" value="NZ_FNTH01000001.1"/>
</dbReference>
<dbReference type="InterPro" id="IPR051402">
    <property type="entry name" value="KPR-Related"/>
</dbReference>
<dbReference type="SUPFAM" id="SSF48179">
    <property type="entry name" value="6-phosphogluconate dehydrogenase C-terminal domain-like"/>
    <property type="match status" value="1"/>
</dbReference>
<evidence type="ECO:0000256" key="11">
    <source>
        <dbReference type="RuleBase" id="RU362068"/>
    </source>
</evidence>
<evidence type="ECO:0000256" key="6">
    <source>
        <dbReference type="ARBA" id="ARBA00022655"/>
    </source>
</evidence>
<evidence type="ECO:0000256" key="5">
    <source>
        <dbReference type="ARBA" id="ARBA00019465"/>
    </source>
</evidence>